<proteinExistence type="predicted"/>
<accession>A0A4Q5JCG8</accession>
<feature type="compositionally biased region" description="Basic and acidic residues" evidence="1">
    <location>
        <begin position="133"/>
        <end position="145"/>
    </location>
</feature>
<dbReference type="EMBL" id="SDPU01000001">
    <property type="protein sequence ID" value="RYU15575.1"/>
    <property type="molecule type" value="Genomic_DNA"/>
</dbReference>
<feature type="region of interest" description="Disordered" evidence="1">
    <location>
        <begin position="123"/>
        <end position="145"/>
    </location>
</feature>
<gene>
    <name evidence="2" type="ORF">ETU37_00185</name>
</gene>
<dbReference type="OrthoDB" id="10010985at2"/>
<evidence type="ECO:0000256" key="1">
    <source>
        <dbReference type="SAM" id="MobiDB-lite"/>
    </source>
</evidence>
<dbReference type="Proteomes" id="UP000291189">
    <property type="component" value="Unassembled WGS sequence"/>
</dbReference>
<sequence length="145" mass="16759">MPLGQGIVDVFEAIPRRIEMSGHAPTWRITGPTFDAAWQFAQEALDHPVVTDREDRSRWWPRVTITVTTDPALAETAPPMEELRKPPPVPEQVRRERPVALWNDEEYAESFSPLEEIFVHQEEVRAARRSVPRQRDDRSTHRADA</sequence>
<protein>
    <submittedName>
        <fullName evidence="2">Uncharacterized protein</fullName>
    </submittedName>
</protein>
<dbReference type="RefSeq" id="WP_129984858.1">
    <property type="nucleotide sequence ID" value="NZ_SDPU01000001.1"/>
</dbReference>
<evidence type="ECO:0000313" key="3">
    <source>
        <dbReference type="Proteomes" id="UP000291189"/>
    </source>
</evidence>
<comment type="caution">
    <text evidence="2">The sequence shown here is derived from an EMBL/GenBank/DDBJ whole genome shotgun (WGS) entry which is preliminary data.</text>
</comment>
<dbReference type="AlphaFoldDB" id="A0A4Q5JCG8"/>
<name>A0A4Q5JCG8_9ACTN</name>
<feature type="region of interest" description="Disordered" evidence="1">
    <location>
        <begin position="71"/>
        <end position="95"/>
    </location>
</feature>
<keyword evidence="3" id="KW-1185">Reference proteome</keyword>
<reference evidence="2 3" key="1">
    <citation type="submission" date="2019-01" db="EMBL/GenBank/DDBJ databases">
        <title>Nocardioides guangzhouensis sp. nov., an actinobacterium isolated from soil.</title>
        <authorList>
            <person name="Fu Y."/>
            <person name="Cai Y."/>
            <person name="Lin Z."/>
            <person name="Chen P."/>
        </authorList>
    </citation>
    <scope>NUCLEOTIDE SEQUENCE [LARGE SCALE GENOMIC DNA]</scope>
    <source>
        <strain evidence="2 3">NBRC 105384</strain>
    </source>
</reference>
<organism evidence="2 3">
    <name type="scientific">Nocardioides iriomotensis</name>
    <dbReference type="NCBI Taxonomy" id="715784"/>
    <lineage>
        <taxon>Bacteria</taxon>
        <taxon>Bacillati</taxon>
        <taxon>Actinomycetota</taxon>
        <taxon>Actinomycetes</taxon>
        <taxon>Propionibacteriales</taxon>
        <taxon>Nocardioidaceae</taxon>
        <taxon>Nocardioides</taxon>
    </lineage>
</organism>
<evidence type="ECO:0000313" key="2">
    <source>
        <dbReference type="EMBL" id="RYU15575.1"/>
    </source>
</evidence>